<dbReference type="Pfam" id="PF01968">
    <property type="entry name" value="Hydantoinase_A"/>
    <property type="match status" value="1"/>
</dbReference>
<dbReference type="Pfam" id="PF05378">
    <property type="entry name" value="Hydant_A_N"/>
    <property type="match status" value="1"/>
</dbReference>
<proteinExistence type="predicted"/>
<feature type="domain" description="Hydantoinase/oxoprolinase N-terminal" evidence="2">
    <location>
        <begin position="5"/>
        <end position="164"/>
    </location>
</feature>
<evidence type="ECO:0000313" key="4">
    <source>
        <dbReference type="Proteomes" id="UP001597151"/>
    </source>
</evidence>
<accession>A0ABW3TDM4</accession>
<dbReference type="InterPro" id="IPR002821">
    <property type="entry name" value="Hydantoinase_A"/>
</dbReference>
<protein>
    <submittedName>
        <fullName evidence="3">Hydantoinase/oxoprolinase N-terminal domain-containing protein</fullName>
    </submittedName>
</protein>
<comment type="caution">
    <text evidence="3">The sequence shown here is derived from an EMBL/GenBank/DDBJ whole genome shotgun (WGS) entry which is preliminary data.</text>
</comment>
<dbReference type="SUPFAM" id="SSF53067">
    <property type="entry name" value="Actin-like ATPase domain"/>
    <property type="match status" value="1"/>
</dbReference>
<dbReference type="InterPro" id="IPR043129">
    <property type="entry name" value="ATPase_NBD"/>
</dbReference>
<organism evidence="3 4">
    <name type="scientific">Seohaeicola saemankumensis</name>
    <dbReference type="NCBI Taxonomy" id="481181"/>
    <lineage>
        <taxon>Bacteria</taxon>
        <taxon>Pseudomonadati</taxon>
        <taxon>Pseudomonadota</taxon>
        <taxon>Alphaproteobacteria</taxon>
        <taxon>Rhodobacterales</taxon>
        <taxon>Roseobacteraceae</taxon>
        <taxon>Seohaeicola</taxon>
    </lineage>
</organism>
<dbReference type="InterPro" id="IPR008040">
    <property type="entry name" value="Hydant_A_N"/>
</dbReference>
<dbReference type="PANTHER" id="PTHR11365">
    <property type="entry name" value="5-OXOPROLINASE RELATED"/>
    <property type="match status" value="1"/>
</dbReference>
<dbReference type="EMBL" id="JBHTKR010000004">
    <property type="protein sequence ID" value="MFD1195258.1"/>
    <property type="molecule type" value="Genomic_DNA"/>
</dbReference>
<dbReference type="PANTHER" id="PTHR11365:SF2">
    <property type="entry name" value="5-OXOPROLINASE"/>
    <property type="match status" value="1"/>
</dbReference>
<gene>
    <name evidence="3" type="ORF">ACFQ3C_11305</name>
</gene>
<dbReference type="InterPro" id="IPR045079">
    <property type="entry name" value="Oxoprolinase-like"/>
</dbReference>
<evidence type="ECO:0000259" key="1">
    <source>
        <dbReference type="Pfam" id="PF01968"/>
    </source>
</evidence>
<dbReference type="RefSeq" id="WP_380791757.1">
    <property type="nucleotide sequence ID" value="NZ_JBHTKR010000004.1"/>
</dbReference>
<dbReference type="Proteomes" id="UP001597151">
    <property type="component" value="Unassembled WGS sequence"/>
</dbReference>
<sequence>MALLLGVDTGGTYTDAVLVRNERDVVASAKSLTTRHDLALGIGAAVRAVLDQASVEPDAIAMASLSTTLATNALVEGQGGRVALVYIGFEARDLDTHGLADALRGDPFIVLKGGHSHAGTEVAALDIERLEAWLETVSGVSGFAVASQFATRNPAHENRAADIIMTRTGRPVSCSHHLSARLNGPKRALTAVLNARLIGMTHRLIGRAEDVLTEIGIHAPLMVVRGDGALMSAAQAKARPIETILSGPAASIVGARWLTGSDIAIVSDIGGTTTDIAVLRDGKPAIDPNGAQVGPYRTMVEAVAMRTHGLGGDSEVHVIPDGLDGGVTLGPRRLLPVSLVGHEAPDLVHAALDTQLRSAVPGEHDGRFVRAVPGIDAGGLTEREQTLLQRIGDTIHPLSAILRTRLDGQALQRLVARGLVQVAGLTPSDASHALGVLRAWDRAAAEKALILMGRRRTGAGEVLARDPAAMARMIIDRLTEQTVLAVLETAFAEEDQGFGLPPAELARHVLMHRGLAGHRGLVSIQSGLAVDVIGLGASAASYYPAVGQRLNTRMILPEHAGVANAIGAVVGQVSFRKSGTVTAPSEGKYRVHLESGPEDFGDPDLAMDRLEAVLRQEAEAEARAAGAADILMKTAREVRRAEIEGRPVFIEAVLTVEANGRPRVATEAGAT</sequence>
<keyword evidence="4" id="KW-1185">Reference proteome</keyword>
<evidence type="ECO:0000259" key="2">
    <source>
        <dbReference type="Pfam" id="PF05378"/>
    </source>
</evidence>
<name>A0ABW3TDM4_9RHOB</name>
<feature type="domain" description="Hydantoinase A/oxoprolinase" evidence="1">
    <location>
        <begin position="187"/>
        <end position="321"/>
    </location>
</feature>
<reference evidence="4" key="1">
    <citation type="journal article" date="2019" name="Int. J. Syst. Evol. Microbiol.">
        <title>The Global Catalogue of Microorganisms (GCM) 10K type strain sequencing project: providing services to taxonomists for standard genome sequencing and annotation.</title>
        <authorList>
            <consortium name="The Broad Institute Genomics Platform"/>
            <consortium name="The Broad Institute Genome Sequencing Center for Infectious Disease"/>
            <person name="Wu L."/>
            <person name="Ma J."/>
        </authorList>
    </citation>
    <scope>NUCLEOTIDE SEQUENCE [LARGE SCALE GENOMIC DNA]</scope>
    <source>
        <strain evidence="4">CCUG 55328</strain>
    </source>
</reference>
<evidence type="ECO:0000313" key="3">
    <source>
        <dbReference type="EMBL" id="MFD1195258.1"/>
    </source>
</evidence>